<evidence type="ECO:0000313" key="10">
    <source>
        <dbReference type="Ensembl" id="ENSMMUP00000068705.1"/>
    </source>
</evidence>
<comment type="function">
    <text evidence="1">Endoribonuclease; cleaves preferentially 3' to purine-pyrimidine dinucleotide motifs in single-stranded RNA. The cleavage product contains a free 3' -OH group. Has no activity with double-stranded RNA or DNA. Required for normal mitochondrial function and cell viability.</text>
</comment>
<evidence type="ECO:0000256" key="7">
    <source>
        <dbReference type="ARBA" id="ARBA00022833"/>
    </source>
</evidence>
<evidence type="ECO:0000256" key="4">
    <source>
        <dbReference type="ARBA" id="ARBA00022723"/>
    </source>
</evidence>
<keyword evidence="7" id="KW-0862">Zinc</keyword>
<evidence type="ECO:0000256" key="6">
    <source>
        <dbReference type="ARBA" id="ARBA00022801"/>
    </source>
</evidence>
<dbReference type="VGNC" id="VGNC:74072">
    <property type="gene designation" value="LACTB2"/>
</dbReference>
<evidence type="ECO:0000259" key="9">
    <source>
        <dbReference type="SMART" id="SM00849"/>
    </source>
</evidence>
<dbReference type="InterPro" id="IPR050662">
    <property type="entry name" value="Sec-metab_biosynth-thioest"/>
</dbReference>
<keyword evidence="5" id="KW-0255">Endonuclease</keyword>
<dbReference type="SMR" id="A0A5F7ZVN8"/>
<dbReference type="Bgee" id="ENSMMUG00000012513">
    <property type="expression patterns" value="Expressed in spermatocyte and 22 other cell types or tissues"/>
</dbReference>
<dbReference type="PANTHER" id="PTHR23131:SF0">
    <property type="entry name" value="ENDORIBONUCLEASE LACTB2"/>
    <property type="match status" value="1"/>
</dbReference>
<dbReference type="GO" id="GO:0004521">
    <property type="term" value="F:RNA endonuclease activity"/>
    <property type="evidence" value="ECO:0007669"/>
    <property type="project" value="Ensembl"/>
</dbReference>
<dbReference type="InterPro" id="IPR036388">
    <property type="entry name" value="WH-like_DNA-bd_sf"/>
</dbReference>
<dbReference type="GO" id="GO:0016787">
    <property type="term" value="F:hydrolase activity"/>
    <property type="evidence" value="ECO:0007669"/>
    <property type="project" value="UniProtKB-KW"/>
</dbReference>
<dbReference type="FunFam" id="1.10.10.10:FF:000328">
    <property type="entry name" value="Lactamase beta 2"/>
    <property type="match status" value="1"/>
</dbReference>
<dbReference type="VEuPathDB" id="HostDB:ENSMMUG00000012513"/>
<dbReference type="SMART" id="SM00849">
    <property type="entry name" value="Lactamase_B"/>
    <property type="match status" value="1"/>
</dbReference>
<reference evidence="10" key="4">
    <citation type="submission" date="2025-09" db="UniProtKB">
        <authorList>
            <consortium name="Ensembl"/>
        </authorList>
    </citation>
    <scope>IDENTIFICATION</scope>
    <source>
        <strain evidence="10">17573</strain>
    </source>
</reference>
<dbReference type="STRING" id="9544.ENSMMUP00000068705"/>
<keyword evidence="6" id="KW-0378">Hydrolase</keyword>
<accession>A0A5F7ZVN8</accession>
<reference evidence="11" key="1">
    <citation type="journal article" date="2007" name="Science">
        <title>Evolutionary and biomedical insights from the rhesus macaque genome.</title>
        <authorList>
            <person name="Gibbs R.A."/>
            <person name="Rogers J."/>
            <person name="Katze M.G."/>
            <person name="Bumgarner R."/>
            <person name="Weinstock G.M."/>
            <person name="Mardis E.R."/>
            <person name="Remington K.A."/>
            <person name="Strausberg R.L."/>
            <person name="Venter J.C."/>
            <person name="Wilson R.K."/>
            <person name="Batzer M.A."/>
            <person name="Bustamante C.D."/>
            <person name="Eichler E.E."/>
            <person name="Hahn M.W."/>
            <person name="Hardison R.C."/>
            <person name="Makova K.D."/>
            <person name="Miller W."/>
            <person name="Milosavljevic A."/>
            <person name="Palermo R.E."/>
            <person name="Siepel A."/>
            <person name="Sikela J.M."/>
            <person name="Attaway T."/>
            <person name="Bell S."/>
            <person name="Bernard K.E."/>
            <person name="Buhay C.J."/>
            <person name="Chandrabose M.N."/>
            <person name="Dao M."/>
            <person name="Davis C."/>
            <person name="Delehaunty K.D."/>
            <person name="Ding Y."/>
            <person name="Dinh H.H."/>
            <person name="Dugan-Rocha S."/>
            <person name="Fulton L.A."/>
            <person name="Gabisi R.A."/>
            <person name="Garner T.T."/>
            <person name="Godfrey J."/>
            <person name="Hawes A.C."/>
            <person name="Hernandez J."/>
            <person name="Hines S."/>
            <person name="Holder M."/>
            <person name="Hume J."/>
            <person name="Jhangiani S.N."/>
            <person name="Joshi V."/>
            <person name="Khan Z.M."/>
            <person name="Kirkness E.F."/>
            <person name="Cree A."/>
            <person name="Fowler R.G."/>
            <person name="Lee S."/>
            <person name="Lewis L.R."/>
            <person name="Li Z."/>
            <person name="Liu Y.-S."/>
            <person name="Moore S.M."/>
            <person name="Muzny D."/>
            <person name="Nazareth L.V."/>
            <person name="Ngo D.N."/>
            <person name="Okwuonu G.O."/>
            <person name="Pai G."/>
            <person name="Parker D."/>
            <person name="Paul H.A."/>
            <person name="Pfannkoch C."/>
            <person name="Pohl C.S."/>
            <person name="Rogers Y.-H.C."/>
            <person name="Ruiz S.J."/>
            <person name="Sabo A."/>
            <person name="Santibanez J."/>
            <person name="Schneider B.W."/>
            <person name="Smith S.M."/>
            <person name="Sodergren E."/>
            <person name="Svatek A.F."/>
            <person name="Utterback T.R."/>
            <person name="Vattathil S."/>
            <person name="Warren W."/>
            <person name="White C.S."/>
            <person name="Chinwalla A.T."/>
            <person name="Feng Y."/>
            <person name="Halpern A.L."/>
            <person name="Hillier L.W."/>
            <person name="Huang X."/>
            <person name="Minx P."/>
            <person name="Nelson J.O."/>
            <person name="Pepin K.H."/>
            <person name="Qin X."/>
            <person name="Sutton G.G."/>
            <person name="Venter E."/>
            <person name="Walenz B.P."/>
            <person name="Wallis J.W."/>
            <person name="Worley K.C."/>
            <person name="Yang S.-P."/>
            <person name="Jones S.M."/>
            <person name="Marra M.A."/>
            <person name="Rocchi M."/>
            <person name="Schein J.E."/>
            <person name="Baertsch R."/>
            <person name="Clarke L."/>
            <person name="Csuros M."/>
            <person name="Glasscock J."/>
            <person name="Harris R.A."/>
            <person name="Havlak P."/>
            <person name="Jackson A.R."/>
            <person name="Jiang H."/>
            <person name="Liu Y."/>
            <person name="Messina D.N."/>
            <person name="Shen Y."/>
            <person name="Song H.X.-Z."/>
            <person name="Wylie T."/>
            <person name="Zhang L."/>
            <person name="Birney E."/>
            <person name="Han K."/>
            <person name="Konkel M.K."/>
            <person name="Lee J."/>
            <person name="Smit A.F.A."/>
            <person name="Ullmer B."/>
            <person name="Wang H."/>
            <person name="Xing J."/>
            <person name="Burhans R."/>
            <person name="Cheng Z."/>
            <person name="Karro J.E."/>
            <person name="Ma J."/>
            <person name="Raney B."/>
            <person name="She X."/>
            <person name="Cox M.J."/>
            <person name="Demuth J.P."/>
            <person name="Dumas L.J."/>
            <person name="Han S.-G."/>
            <person name="Hopkins J."/>
            <person name="Karimpour-Fard A."/>
            <person name="Kim Y.H."/>
            <person name="Pollack J.R."/>
            <person name="Vinar T."/>
            <person name="Addo-Quaye C."/>
            <person name="Degenhardt J."/>
            <person name="Denby A."/>
            <person name="Hubisz M.J."/>
            <person name="Indap A."/>
            <person name="Kosiol C."/>
            <person name="Lahn B.T."/>
            <person name="Lawson H.A."/>
            <person name="Marklein A."/>
            <person name="Nielsen R."/>
            <person name="Vallender E.J."/>
            <person name="Clark A.G."/>
            <person name="Ferguson B."/>
            <person name="Hernandez R.D."/>
            <person name="Hirani K."/>
            <person name="Kehrer-Sawatzki H."/>
            <person name="Kolb J."/>
            <person name="Patil S."/>
            <person name="Pu L.-L."/>
            <person name="Ren Y."/>
            <person name="Smith D.G."/>
            <person name="Wheeler D.A."/>
            <person name="Schenck I."/>
            <person name="Ball E.V."/>
            <person name="Chen R."/>
            <person name="Cooper D.N."/>
            <person name="Giardine B."/>
            <person name="Hsu F."/>
            <person name="Kent W.J."/>
            <person name="Lesk A."/>
            <person name="Nelson D.L."/>
            <person name="O'brien W.E."/>
            <person name="Pruefer K."/>
            <person name="Stenson P.D."/>
            <person name="Wallace J.C."/>
            <person name="Ke H."/>
            <person name="Liu X.-M."/>
            <person name="Wang P."/>
            <person name="Xiang A.P."/>
            <person name="Yang F."/>
            <person name="Barber G.P."/>
            <person name="Haussler D."/>
            <person name="Karolchik D."/>
            <person name="Kern A.D."/>
            <person name="Kuhn R.M."/>
            <person name="Smith K.E."/>
            <person name="Zwieg A.S."/>
        </authorList>
    </citation>
    <scope>NUCLEOTIDE SEQUENCE [LARGE SCALE GENOMIC DNA]</scope>
    <source>
        <strain evidence="11">17573</strain>
    </source>
</reference>
<reference evidence="10" key="3">
    <citation type="submission" date="2025-08" db="UniProtKB">
        <authorList>
            <consortium name="Ensembl"/>
        </authorList>
    </citation>
    <scope>IDENTIFICATION</scope>
    <source>
        <strain evidence="10">17573</strain>
    </source>
</reference>
<dbReference type="AlphaFoldDB" id="A0A5F7ZVN8"/>
<evidence type="ECO:0000313" key="12">
    <source>
        <dbReference type="VGNC" id="VGNC:74072"/>
    </source>
</evidence>
<evidence type="ECO:0000313" key="11">
    <source>
        <dbReference type="Proteomes" id="UP000006718"/>
    </source>
</evidence>
<comment type="similarity">
    <text evidence="2">Belongs to the metallo-beta-lactamase superfamily. Glyoxalase II family.</text>
</comment>
<sequence>MAAILQRVERLSNRVVRVLGCNPGPMTLQGTNTYLVGTGPRRILIDTGEPAIPEYIRCLKQALTEFNTAIQEIVVTHWHHDHSGGIGDICKSINNDTTYCIKKLPRNPQREEIIGNGEQQYVYLKDGDVIKTEGATLRVLYTPGHTDDHMALLLEEENAIFSGDCILGEGTTIFEDLYDYMNSLKELLKIKADIIYPGHGPVIHNAEAKIQEYISHRNIREQQILTLFRENFEKSFTVMELVKIIYKNTPENLHEMAKRNLLLHLKKLEKEGKILLQTITLPSVQSTWKFLLTHVLFIQEFPKPACCHLCLLSAYLQPLFGNCVALFMSQVGDPTFNWVLHMMKDMDTVMGALGSHYFFFFSGGRWDLAVSPRLECSGTNMAHCNLHLPGLSDPPTLTAPVAGTTGAGYHAWLIFIYVFGFCRDKVLPCCPGWS</sequence>
<keyword evidence="11" id="KW-1185">Reference proteome</keyword>
<dbReference type="GO" id="GO:0008270">
    <property type="term" value="F:zinc ion binding"/>
    <property type="evidence" value="ECO:0007669"/>
    <property type="project" value="Ensembl"/>
</dbReference>
<dbReference type="CDD" id="cd07722">
    <property type="entry name" value="LACTB2-like_MBL-fold"/>
    <property type="match status" value="1"/>
</dbReference>
<reference evidence="10" key="2">
    <citation type="submission" date="2019-01" db="EMBL/GenBank/DDBJ databases">
        <authorList>
            <person name="Graves T."/>
            <person name="Eichler E.E."/>
            <person name="Wilson R.K."/>
        </authorList>
    </citation>
    <scope>NUCLEOTIDE SEQUENCE [LARGE SCALE GENOMIC DNA]</scope>
    <source>
        <strain evidence="10">17573</strain>
    </source>
</reference>
<dbReference type="GO" id="GO:0003727">
    <property type="term" value="F:single-stranded RNA binding"/>
    <property type="evidence" value="ECO:0007669"/>
    <property type="project" value="Ensembl"/>
</dbReference>
<evidence type="ECO:0000256" key="5">
    <source>
        <dbReference type="ARBA" id="ARBA00022759"/>
    </source>
</evidence>
<dbReference type="InterPro" id="IPR001279">
    <property type="entry name" value="Metallo-B-lactamas"/>
</dbReference>
<dbReference type="Proteomes" id="UP000006718">
    <property type="component" value="Chromosome 8"/>
</dbReference>
<evidence type="ECO:0000256" key="1">
    <source>
        <dbReference type="ARBA" id="ARBA00002153"/>
    </source>
</evidence>
<dbReference type="GO" id="GO:0005759">
    <property type="term" value="C:mitochondrial matrix"/>
    <property type="evidence" value="ECO:0007669"/>
    <property type="project" value="Ensembl"/>
</dbReference>
<dbReference type="InParanoid" id="A0A5F7ZVN8"/>
<dbReference type="Pfam" id="PF00753">
    <property type="entry name" value="Lactamase_B"/>
    <property type="match status" value="1"/>
</dbReference>
<name>A0A5F7ZVN8_MACMU</name>
<organism evidence="10 11">
    <name type="scientific">Macaca mulatta</name>
    <name type="common">Rhesus macaque</name>
    <dbReference type="NCBI Taxonomy" id="9544"/>
    <lineage>
        <taxon>Eukaryota</taxon>
        <taxon>Metazoa</taxon>
        <taxon>Chordata</taxon>
        <taxon>Craniata</taxon>
        <taxon>Vertebrata</taxon>
        <taxon>Euteleostomi</taxon>
        <taxon>Mammalia</taxon>
        <taxon>Eutheria</taxon>
        <taxon>Euarchontoglires</taxon>
        <taxon>Primates</taxon>
        <taxon>Haplorrhini</taxon>
        <taxon>Catarrhini</taxon>
        <taxon>Cercopithecidae</taxon>
        <taxon>Cercopithecinae</taxon>
        <taxon>Macaca</taxon>
    </lineage>
</organism>
<protein>
    <recommendedName>
        <fullName evidence="3">Endoribonuclease LACTB2</fullName>
    </recommendedName>
    <alternativeName>
        <fullName evidence="8">Beta-lactamase-like protein 2</fullName>
    </alternativeName>
</protein>
<feature type="domain" description="Metallo-beta-lactamase" evidence="9">
    <location>
        <begin position="30"/>
        <end position="199"/>
    </location>
</feature>
<gene>
    <name evidence="10 12" type="primary">LACTB2</name>
</gene>
<evidence type="ECO:0000256" key="2">
    <source>
        <dbReference type="ARBA" id="ARBA00006759"/>
    </source>
</evidence>
<dbReference type="Gene3D" id="1.10.10.10">
    <property type="entry name" value="Winged helix-like DNA-binding domain superfamily/Winged helix DNA-binding domain"/>
    <property type="match status" value="1"/>
</dbReference>
<dbReference type="GeneTree" id="ENSGT00390000001710"/>
<dbReference type="Pfam" id="PF17778">
    <property type="entry name" value="WHD_BLACT"/>
    <property type="match status" value="1"/>
</dbReference>
<keyword evidence="5" id="KW-0540">Nuclease</keyword>
<dbReference type="FunCoup" id="A0A5F7ZVN8">
    <property type="interactions" value="1018"/>
</dbReference>
<dbReference type="InterPro" id="IPR047921">
    <property type="entry name" value="LACTB2-like_MBL-fold"/>
</dbReference>
<dbReference type="InterPro" id="IPR041516">
    <property type="entry name" value="LACTB2_WH"/>
</dbReference>
<evidence type="ECO:0000256" key="8">
    <source>
        <dbReference type="ARBA" id="ARBA00032142"/>
    </source>
</evidence>
<dbReference type="InterPro" id="IPR036866">
    <property type="entry name" value="RibonucZ/Hydroxyglut_hydro"/>
</dbReference>
<dbReference type="ExpressionAtlas" id="A0A5F7ZVN8">
    <property type="expression patterns" value="baseline"/>
</dbReference>
<dbReference type="FunFam" id="3.60.15.10:FF:000017">
    <property type="entry name" value="Lactamase beta 2"/>
    <property type="match status" value="1"/>
</dbReference>
<evidence type="ECO:0000256" key="3">
    <source>
        <dbReference type="ARBA" id="ARBA00019428"/>
    </source>
</evidence>
<proteinExistence type="inferred from homology"/>
<dbReference type="Ensembl" id="ENSMMUT00000094609.1">
    <property type="protein sequence ID" value="ENSMMUP00000068705.1"/>
    <property type="gene ID" value="ENSMMUG00000012513.4"/>
</dbReference>
<dbReference type="PANTHER" id="PTHR23131">
    <property type="entry name" value="ENDORIBONUCLEASE LACTB2"/>
    <property type="match status" value="1"/>
</dbReference>
<dbReference type="SUPFAM" id="SSF56281">
    <property type="entry name" value="Metallo-hydrolase/oxidoreductase"/>
    <property type="match status" value="1"/>
</dbReference>
<dbReference type="Gene3D" id="3.60.15.10">
    <property type="entry name" value="Ribonuclease Z/Hydroxyacylglutathione hydrolase-like"/>
    <property type="match status" value="1"/>
</dbReference>
<keyword evidence="4" id="KW-0479">Metal-binding</keyword>